<dbReference type="Proteomes" id="UP000805649">
    <property type="component" value="Unassembled WGS sequence"/>
</dbReference>
<gene>
    <name evidence="1" type="ORF">CTRU02_210261</name>
</gene>
<proteinExistence type="predicted"/>
<reference evidence="1 2" key="1">
    <citation type="journal article" date="2020" name="Phytopathology">
        <title>Genome Sequence Resources of Colletotrichum truncatum, C. plurivorum, C. musicola, and C. sojae: Four Species Pathogenic to Soybean (Glycine max).</title>
        <authorList>
            <person name="Rogerio F."/>
            <person name="Boufleur T.R."/>
            <person name="Ciampi-Guillardi M."/>
            <person name="Sukno S.A."/>
            <person name="Thon M.R."/>
            <person name="Massola Junior N.S."/>
            <person name="Baroncelli R."/>
        </authorList>
    </citation>
    <scope>NUCLEOTIDE SEQUENCE [LARGE SCALE GENOMIC DNA]</scope>
    <source>
        <strain evidence="1 2">CMES1059</strain>
    </source>
</reference>
<dbReference type="EMBL" id="VUJX02000006">
    <property type="protein sequence ID" value="KAL0935670.1"/>
    <property type="molecule type" value="Genomic_DNA"/>
</dbReference>
<evidence type="ECO:0000313" key="2">
    <source>
        <dbReference type="Proteomes" id="UP000805649"/>
    </source>
</evidence>
<keyword evidence="2" id="KW-1185">Reference proteome</keyword>
<name>A0ACC3YUT0_COLTU</name>
<organism evidence="1 2">
    <name type="scientific">Colletotrichum truncatum</name>
    <name type="common">Anthracnose fungus</name>
    <name type="synonym">Colletotrichum capsici</name>
    <dbReference type="NCBI Taxonomy" id="5467"/>
    <lineage>
        <taxon>Eukaryota</taxon>
        <taxon>Fungi</taxon>
        <taxon>Dikarya</taxon>
        <taxon>Ascomycota</taxon>
        <taxon>Pezizomycotina</taxon>
        <taxon>Sordariomycetes</taxon>
        <taxon>Hypocreomycetidae</taxon>
        <taxon>Glomerellales</taxon>
        <taxon>Glomerellaceae</taxon>
        <taxon>Colletotrichum</taxon>
        <taxon>Colletotrichum truncatum species complex</taxon>
    </lineage>
</organism>
<comment type="caution">
    <text evidence="1">The sequence shown here is derived from an EMBL/GenBank/DDBJ whole genome shotgun (WGS) entry which is preliminary data.</text>
</comment>
<accession>A0ACC3YUT0</accession>
<evidence type="ECO:0000313" key="1">
    <source>
        <dbReference type="EMBL" id="KAL0935670.1"/>
    </source>
</evidence>
<protein>
    <submittedName>
        <fullName evidence="1">Uncharacterized protein</fullName>
    </submittedName>
</protein>
<sequence>MNEKNESESSLPENNQNLQQNREHEHISDDSQTITQDPPPVPDGGYGWIVTISVALINGHSWGISSVYSVFLADFIAHDTFPGTTKLQYALVGSLSVGCTLFIAPAMTVIVRKIGTRPTMLVGALFQSAGLVCASLSKEIWHLFLSQGVLFGLGMGMLFLPSYGIISQWFNRRRALANGIAIAGAGLGGFTYSLSTGAMIRNLGVDWAYRILCLVSAVVNIACTLFIKTRYAATGALPVAFDISLLKRKEFLLIIAFGFLSMLGYFILIFTLANYANIIGLDASQAAWIPALFMLGQAIGRPVIGRLSDRCGHIKIALLMNLLSGVFCLAIWLNAKSFGLLIFFALAVGLVAGAFWVTIGPIIAHVVGLKNLPSGLSILWVALALPSTFSSPIALEIFAQTGKYTGAQIFAGVTFISSSFCLACLWRVLPQK</sequence>